<dbReference type="Gene3D" id="3.30.1490.50">
    <property type="match status" value="1"/>
</dbReference>
<dbReference type="InterPro" id="IPR037013">
    <property type="entry name" value="GSH-S_sub-bd_sf"/>
</dbReference>
<dbReference type="RefSeq" id="WP_202720307.1">
    <property type="nucleotide sequence ID" value="NZ_BPEX01000018.1"/>
</dbReference>
<dbReference type="Gene3D" id="3.30.1490.80">
    <property type="match status" value="1"/>
</dbReference>
<dbReference type="PANTHER" id="PTHR11130">
    <property type="entry name" value="GLUTATHIONE SYNTHETASE"/>
    <property type="match status" value="1"/>
</dbReference>
<evidence type="ECO:0000256" key="10">
    <source>
        <dbReference type="ARBA" id="ARBA00022842"/>
    </source>
</evidence>
<dbReference type="InterPro" id="IPR005615">
    <property type="entry name" value="Glutathione_synthase"/>
</dbReference>
<evidence type="ECO:0000256" key="4">
    <source>
        <dbReference type="ARBA" id="ARBA00012214"/>
    </source>
</evidence>
<evidence type="ECO:0000256" key="8">
    <source>
        <dbReference type="ARBA" id="ARBA00022741"/>
    </source>
</evidence>
<keyword evidence="10" id="KW-0460">Magnesium</keyword>
<dbReference type="Proteomes" id="UP000604898">
    <property type="component" value="Unassembled WGS sequence"/>
</dbReference>
<keyword evidence="9" id="KW-0067">ATP-binding</keyword>
<dbReference type="InterPro" id="IPR014709">
    <property type="entry name" value="Glutathione_synthase_C_euk"/>
</dbReference>
<comment type="similarity">
    <text evidence="3">Belongs to the eukaryotic GSH synthase family.</text>
</comment>
<comment type="pathway">
    <text evidence="2">Sulfur metabolism; glutathione biosynthesis; glutathione from L-cysteine and L-glutamate: step 2/2.</text>
</comment>
<protein>
    <recommendedName>
        <fullName evidence="4">glutathione synthase</fullName>
        <ecNumber evidence="4">6.3.2.3</ecNumber>
    </recommendedName>
</protein>
<evidence type="ECO:0000313" key="13">
    <source>
        <dbReference type="Proteomes" id="UP000604898"/>
    </source>
</evidence>
<dbReference type="Gene3D" id="3.40.50.1760">
    <property type="entry name" value="Glutathione synthase, substrate-binding domain superfamily, eukaryotic"/>
    <property type="match status" value="1"/>
</dbReference>
<keyword evidence="7" id="KW-0479">Metal-binding</keyword>
<evidence type="ECO:0000256" key="1">
    <source>
        <dbReference type="ARBA" id="ARBA00001946"/>
    </source>
</evidence>
<dbReference type="InterPro" id="IPR004887">
    <property type="entry name" value="GSH_synth_subst-bd"/>
</dbReference>
<evidence type="ECO:0000256" key="5">
    <source>
        <dbReference type="ARBA" id="ARBA00022598"/>
    </source>
</evidence>
<dbReference type="PANTHER" id="PTHR11130:SF0">
    <property type="entry name" value="GLUTATHIONE SYNTHETASE"/>
    <property type="match status" value="1"/>
</dbReference>
<dbReference type="Pfam" id="PF03917">
    <property type="entry name" value="GSH_synth_ATP"/>
    <property type="match status" value="1"/>
</dbReference>
<keyword evidence="8" id="KW-0547">Nucleotide-binding</keyword>
<dbReference type="EMBL" id="JAESVD010000001">
    <property type="protein sequence ID" value="MBL4912082.1"/>
    <property type="molecule type" value="Genomic_DNA"/>
</dbReference>
<evidence type="ECO:0000256" key="6">
    <source>
        <dbReference type="ARBA" id="ARBA00022684"/>
    </source>
</evidence>
<evidence type="ECO:0000256" key="2">
    <source>
        <dbReference type="ARBA" id="ARBA00004965"/>
    </source>
</evidence>
<evidence type="ECO:0000256" key="7">
    <source>
        <dbReference type="ARBA" id="ARBA00022723"/>
    </source>
</evidence>
<feature type="domain" description="Glutathione synthase substrate-binding" evidence="11">
    <location>
        <begin position="211"/>
        <end position="319"/>
    </location>
</feature>
<dbReference type="Gene3D" id="3.30.470.20">
    <property type="entry name" value="ATP-grasp fold, B domain"/>
    <property type="match status" value="1"/>
</dbReference>
<proteinExistence type="inferred from homology"/>
<dbReference type="EC" id="6.3.2.3" evidence="4"/>
<keyword evidence="13" id="KW-1185">Reference proteome</keyword>
<evidence type="ECO:0000256" key="9">
    <source>
        <dbReference type="ARBA" id="ARBA00022840"/>
    </source>
</evidence>
<dbReference type="InterPro" id="IPR016185">
    <property type="entry name" value="PreATP-grasp_dom_sf"/>
</dbReference>
<dbReference type="InterPro" id="IPR014042">
    <property type="entry name" value="Glutathione_synthase_a-hlx"/>
</dbReference>
<comment type="cofactor">
    <cofactor evidence="1">
        <name>Mg(2+)</name>
        <dbReference type="ChEBI" id="CHEBI:18420"/>
    </cofactor>
</comment>
<keyword evidence="6" id="KW-0317">Glutathione biosynthesis</keyword>
<sequence>MINNSTKQASQDAIEWAITRGMVIKSNAYSASHTAFSFTPTPISKARYKQLVASVGLLGKLVHHVSEDHRFINQAISPIISGDPFFNALLEMHRAIHKDADSAKRLPLLIMRSDFMDDAVLGPKLIEFNGIAAGMGPFGQRVHELHKYLQQQTPEAFNQWSSSQNGKLVENQALERLAQGIANATFKIHNEFSVTATTSVLATESHENPPVFLMVVQANEDNVYDQHLLEHALQAKGIRTVRRTFRELHDTLSTGNNHRLLLDGVGPIDTVYLRAGYQFSDYHACDIISRVCCEALMQTRIFIEKHRVAVNATVSQQLATSKRVQMLLSSMDAGSLTQFGLPLTEANTVNGLLGEMRPVSKDSVALFAQSSPDDWVLKNQGEGGGHCIFDEDILPKLMQLKPTDYQAWSLMRRLQPIARPTTALTVRKGELQQVDDLISEIGMFTVHIDGEAAIESKDLGKQAYAGYLIRSKSARTTEGGVHSGMGVLDSLVFDA</sequence>
<organism evidence="12 13">
    <name type="scientific">Shewanella schlegeliana</name>
    <dbReference type="NCBI Taxonomy" id="190308"/>
    <lineage>
        <taxon>Bacteria</taxon>
        <taxon>Pseudomonadati</taxon>
        <taxon>Pseudomonadota</taxon>
        <taxon>Gammaproteobacteria</taxon>
        <taxon>Alteromonadales</taxon>
        <taxon>Shewanellaceae</taxon>
        <taxon>Shewanella</taxon>
    </lineage>
</organism>
<reference evidence="12 13" key="1">
    <citation type="submission" date="2021-01" db="EMBL/GenBank/DDBJ databases">
        <title>Genome sequence of Shewanella schlegeliana JCM 11561.</title>
        <authorList>
            <person name="Zhang H."/>
            <person name="Li C."/>
        </authorList>
    </citation>
    <scope>NUCLEOTIDE SEQUENCE [LARGE SCALE GENOMIC DNA]</scope>
    <source>
        <strain evidence="12 13">JCM 11561</strain>
    </source>
</reference>
<evidence type="ECO:0000313" key="12">
    <source>
        <dbReference type="EMBL" id="MBL4912082.1"/>
    </source>
</evidence>
<evidence type="ECO:0000259" key="11">
    <source>
        <dbReference type="Pfam" id="PF03199"/>
    </source>
</evidence>
<name>A0ABS1SU65_9GAMM</name>
<dbReference type="SUPFAM" id="SSF52440">
    <property type="entry name" value="PreATP-grasp domain"/>
    <property type="match status" value="1"/>
</dbReference>
<dbReference type="InterPro" id="IPR014049">
    <property type="entry name" value="Glutathione_synthase_N_euk"/>
</dbReference>
<comment type="caution">
    <text evidence="12">The sequence shown here is derived from an EMBL/GenBank/DDBJ whole genome shotgun (WGS) entry which is preliminary data.</text>
</comment>
<dbReference type="Pfam" id="PF03199">
    <property type="entry name" value="GSH_synthase"/>
    <property type="match status" value="1"/>
</dbReference>
<dbReference type="Gene3D" id="1.10.1080.10">
    <property type="entry name" value="Glutathione Synthetase, Chain A, domain 3"/>
    <property type="match status" value="1"/>
</dbReference>
<dbReference type="PIRSF" id="PIRSF001558">
    <property type="entry name" value="GSHase"/>
    <property type="match status" value="1"/>
</dbReference>
<evidence type="ECO:0000256" key="3">
    <source>
        <dbReference type="ARBA" id="ARBA00010385"/>
    </source>
</evidence>
<dbReference type="SUPFAM" id="SSF56059">
    <property type="entry name" value="Glutathione synthetase ATP-binding domain-like"/>
    <property type="match status" value="1"/>
</dbReference>
<gene>
    <name evidence="12" type="ORF">JMA39_02870</name>
</gene>
<accession>A0ABS1SU65</accession>
<keyword evidence="5" id="KW-0436">Ligase</keyword>